<feature type="transmembrane region" description="Helical" evidence="1">
    <location>
        <begin position="28"/>
        <end position="44"/>
    </location>
</feature>
<organism evidence="2 3">
    <name type="scientific">Bacteroides fragilis str. 3998T(B)3</name>
    <dbReference type="NCBI Taxonomy" id="1339316"/>
    <lineage>
        <taxon>Bacteria</taxon>
        <taxon>Pseudomonadati</taxon>
        <taxon>Bacteroidota</taxon>
        <taxon>Bacteroidia</taxon>
        <taxon>Bacteroidales</taxon>
        <taxon>Bacteroidaceae</taxon>
        <taxon>Bacteroides</taxon>
    </lineage>
</organism>
<protein>
    <recommendedName>
        <fullName evidence="4">Transmembrane protein</fullName>
    </recommendedName>
</protein>
<dbReference type="Proteomes" id="UP000020773">
    <property type="component" value="Unassembled WGS sequence"/>
</dbReference>
<evidence type="ECO:0000313" key="3">
    <source>
        <dbReference type="Proteomes" id="UP000020773"/>
    </source>
</evidence>
<evidence type="ECO:0000256" key="1">
    <source>
        <dbReference type="SAM" id="Phobius"/>
    </source>
</evidence>
<feature type="transmembrane region" description="Helical" evidence="1">
    <location>
        <begin position="64"/>
        <end position="83"/>
    </location>
</feature>
<gene>
    <name evidence="2" type="ORF">M125_4900</name>
</gene>
<keyword evidence="1" id="KW-1133">Transmembrane helix</keyword>
<dbReference type="EMBL" id="JGDB01000279">
    <property type="protein sequence ID" value="EXY88473.1"/>
    <property type="molecule type" value="Genomic_DNA"/>
</dbReference>
<evidence type="ECO:0008006" key="4">
    <source>
        <dbReference type="Google" id="ProtNLM"/>
    </source>
</evidence>
<accession>A0A015VRG8</accession>
<proteinExistence type="predicted"/>
<dbReference type="AlphaFoldDB" id="A0A015VRG8"/>
<evidence type="ECO:0000313" key="2">
    <source>
        <dbReference type="EMBL" id="EXY88473.1"/>
    </source>
</evidence>
<keyword evidence="1" id="KW-0472">Membrane</keyword>
<comment type="caution">
    <text evidence="2">The sequence shown here is derived from an EMBL/GenBank/DDBJ whole genome shotgun (WGS) entry which is preliminary data.</text>
</comment>
<keyword evidence="1" id="KW-0812">Transmembrane</keyword>
<reference evidence="2 3" key="1">
    <citation type="submission" date="2014-02" db="EMBL/GenBank/DDBJ databases">
        <authorList>
            <person name="Sears C."/>
            <person name="Carroll K."/>
            <person name="Sack B.R."/>
            <person name="Qadri F."/>
            <person name="Myers L.L."/>
            <person name="Chung G.-T."/>
            <person name="Escheverria P."/>
            <person name="Fraser C.M."/>
            <person name="Sadzewicz L."/>
            <person name="Shefchek K.A."/>
            <person name="Tallon L."/>
            <person name="Das S.P."/>
            <person name="Daugherty S."/>
            <person name="Mongodin E.F."/>
        </authorList>
    </citation>
    <scope>NUCLEOTIDE SEQUENCE [LARGE SCALE GENOMIC DNA]</scope>
    <source>
        <strain evidence="3">3998T(B)3</strain>
    </source>
</reference>
<dbReference type="PATRIC" id="fig|1339316.3.peg.4649"/>
<sequence>MGTSGLLYLVPVSVQVAFNEADGHFCRVLMQFVLRLVFWYYRILAARVQRQDKGHSYQKCPHGFTCNCSHFSFYLLVLIIVVIN</sequence>
<name>A0A015VRG8_BACFG</name>